<gene>
    <name evidence="2" type="primary">L_1</name>
    <name evidence="2" type="ORF">GWK47_012068</name>
</gene>
<evidence type="ECO:0000313" key="2">
    <source>
        <dbReference type="EMBL" id="KAG0715358.1"/>
    </source>
</evidence>
<feature type="domain" description="RdRp catalytic" evidence="1">
    <location>
        <begin position="249"/>
        <end position="302"/>
    </location>
</feature>
<dbReference type="AlphaFoldDB" id="A0A8J4XV18"/>
<evidence type="ECO:0000313" key="3">
    <source>
        <dbReference type="Proteomes" id="UP000770661"/>
    </source>
</evidence>
<reference evidence="2" key="1">
    <citation type="submission" date="2020-07" db="EMBL/GenBank/DDBJ databases">
        <title>The High-quality genome of the commercially important snow crab, Chionoecetes opilio.</title>
        <authorList>
            <person name="Jeong J.-H."/>
            <person name="Ryu S."/>
        </authorList>
    </citation>
    <scope>NUCLEOTIDE SEQUENCE</scope>
    <source>
        <strain evidence="2">MADBK_172401_WGS</strain>
        <tissue evidence="2">Digestive gland</tissue>
    </source>
</reference>
<keyword evidence="2" id="KW-0696">RNA-directed RNA polymerase</keyword>
<name>A0A8J4XV18_CHIOP</name>
<accession>A0A8J4XV18</accession>
<dbReference type="EMBL" id="JACEEZ010019764">
    <property type="protein sequence ID" value="KAG0715358.1"/>
    <property type="molecule type" value="Genomic_DNA"/>
</dbReference>
<keyword evidence="3" id="KW-1185">Reference proteome</keyword>
<proteinExistence type="predicted"/>
<organism evidence="2 3">
    <name type="scientific">Chionoecetes opilio</name>
    <name type="common">Atlantic snow crab</name>
    <name type="synonym">Cancer opilio</name>
    <dbReference type="NCBI Taxonomy" id="41210"/>
    <lineage>
        <taxon>Eukaryota</taxon>
        <taxon>Metazoa</taxon>
        <taxon>Ecdysozoa</taxon>
        <taxon>Arthropoda</taxon>
        <taxon>Crustacea</taxon>
        <taxon>Multicrustacea</taxon>
        <taxon>Malacostraca</taxon>
        <taxon>Eumalacostraca</taxon>
        <taxon>Eucarida</taxon>
        <taxon>Decapoda</taxon>
        <taxon>Pleocyemata</taxon>
        <taxon>Brachyura</taxon>
        <taxon>Eubrachyura</taxon>
        <taxon>Majoidea</taxon>
        <taxon>Majidae</taxon>
        <taxon>Chionoecetes</taxon>
    </lineage>
</organism>
<dbReference type="Proteomes" id="UP000770661">
    <property type="component" value="Unassembled WGS sequence"/>
</dbReference>
<dbReference type="OrthoDB" id="7402257at2759"/>
<dbReference type="GO" id="GO:0003968">
    <property type="term" value="F:RNA-directed RNA polymerase activity"/>
    <property type="evidence" value="ECO:0007669"/>
    <property type="project" value="UniProtKB-KW"/>
</dbReference>
<sequence>MEVSGISKCFTYPVVDLDKAADTVIKTAGRHRGPHVAGQHAVWMFRKIFIREFIRERRTWPKTTIIGPLNPVIAQARLDGTWGETSGEWGPNLFRNIQLDEKLNFDWHLDTTDLLSDKSIAPPLSSWAQEYDTRYSWLRHRVTPYKGPPAQKRLIIKHLNTPIVDTKESIMRLLHRSNPENQITVMCPKERELSRDRARYFTKLTFDGRLHQVTSESNMKKVFRYYPHQSMTLSGNSLTKVVLKNSARSFMKVHVDFSKFCLHQCHLLNVFTAMEIDRLFGTPSLYEFIHIFPQEAFTLFQD</sequence>
<dbReference type="PROSITE" id="PS50526">
    <property type="entry name" value="RDRP_SSRNA_NEG_NONSEG"/>
    <property type="match status" value="1"/>
</dbReference>
<dbReference type="InterPro" id="IPR014023">
    <property type="entry name" value="Mononeg_RNA_pol_cat"/>
</dbReference>
<dbReference type="Pfam" id="PF00946">
    <property type="entry name" value="Mononeg_RNA_pol"/>
    <property type="match status" value="1"/>
</dbReference>
<dbReference type="GO" id="GO:0004482">
    <property type="term" value="F:mRNA 5'-cap (guanine-N7-)-methyltransferase activity"/>
    <property type="evidence" value="ECO:0007669"/>
    <property type="project" value="InterPro"/>
</dbReference>
<comment type="caution">
    <text evidence="2">The sequence shown here is derived from an EMBL/GenBank/DDBJ whole genome shotgun (WGS) entry which is preliminary data.</text>
</comment>
<keyword evidence="2" id="KW-0548">Nucleotidyltransferase</keyword>
<keyword evidence="2" id="KW-0808">Transferase</keyword>
<evidence type="ECO:0000259" key="1">
    <source>
        <dbReference type="PROSITE" id="PS50526"/>
    </source>
</evidence>
<protein>
    <submittedName>
        <fullName evidence="2">RNA-directed RNA polymerase L</fullName>
    </submittedName>
</protein>
<dbReference type="GO" id="GO:0005524">
    <property type="term" value="F:ATP binding"/>
    <property type="evidence" value="ECO:0007669"/>
    <property type="project" value="InterPro"/>
</dbReference>